<dbReference type="InterPro" id="IPR036390">
    <property type="entry name" value="WH_DNA-bd_sf"/>
</dbReference>
<sequence length="287" mass="31798">MDALLAALADPARWRLVNLLAERPRPVGVLAQLAEARQPQTTKHLQTLERAGVVTSQRAGQRRIYALRPGPLRDLAAELSRIADSAERDSGPHATYDRYERSLHAERFAAKESGWVDGRSFTFHRSLTGRPELVWRHLTEAVLLAHWWTPEDLRVSELVFEARPGGRIVQEYRDAEDSDGSHPVAGRAEGVVDDVRPGERLAYRLSPLLPDGRLAFTAHVDMDLGPTDTGTDLDVHWRITDSTIDSADFIAGIEIGFGQSLDKLAAILDADSHDTDSADSIDTRSMK</sequence>
<dbReference type="InterPro" id="IPR001845">
    <property type="entry name" value="HTH_ArsR_DNA-bd_dom"/>
</dbReference>
<evidence type="ECO:0000259" key="5">
    <source>
        <dbReference type="PROSITE" id="PS50987"/>
    </source>
</evidence>
<feature type="domain" description="HTH arsR-type" evidence="5">
    <location>
        <begin position="1"/>
        <end position="87"/>
    </location>
</feature>
<dbReference type="Proteomes" id="UP000015001">
    <property type="component" value="Unassembled WGS sequence"/>
</dbReference>
<name>S4N1M6_9ACTN</name>
<proteinExistence type="inferred from homology"/>
<evidence type="ECO:0000313" key="6">
    <source>
        <dbReference type="EMBL" id="EPJ42705.1"/>
    </source>
</evidence>
<dbReference type="PROSITE" id="PS50987">
    <property type="entry name" value="HTH_ARSR_2"/>
    <property type="match status" value="1"/>
</dbReference>
<organism evidence="6 7">
    <name type="scientific">Streptomyces afghaniensis 772</name>
    <dbReference type="NCBI Taxonomy" id="1283301"/>
    <lineage>
        <taxon>Bacteria</taxon>
        <taxon>Bacillati</taxon>
        <taxon>Actinomycetota</taxon>
        <taxon>Actinomycetes</taxon>
        <taxon>Kitasatosporales</taxon>
        <taxon>Streptomycetaceae</taxon>
        <taxon>Streptomyces</taxon>
    </lineage>
</organism>
<keyword evidence="2" id="KW-0805">Transcription regulation</keyword>
<dbReference type="InterPro" id="IPR011991">
    <property type="entry name" value="ArsR-like_HTH"/>
</dbReference>
<keyword evidence="7" id="KW-1185">Reference proteome</keyword>
<comment type="similarity">
    <text evidence="1">Belongs to the AHA1 family.</text>
</comment>
<dbReference type="CDD" id="cd07814">
    <property type="entry name" value="SRPBCC_CalC_Aha1-like"/>
    <property type="match status" value="1"/>
</dbReference>
<dbReference type="InterPro" id="IPR013538">
    <property type="entry name" value="ASHA1/2-like_C"/>
</dbReference>
<dbReference type="InterPro" id="IPR036388">
    <property type="entry name" value="WH-like_DNA-bd_sf"/>
</dbReference>
<dbReference type="Pfam" id="PF12840">
    <property type="entry name" value="HTH_20"/>
    <property type="match status" value="1"/>
</dbReference>
<protein>
    <recommendedName>
        <fullName evidence="5">HTH arsR-type domain-containing protein</fullName>
    </recommendedName>
</protein>
<dbReference type="Gene3D" id="3.30.530.20">
    <property type="match status" value="1"/>
</dbReference>
<dbReference type="EMBL" id="AOPY01001096">
    <property type="protein sequence ID" value="EPJ42705.1"/>
    <property type="molecule type" value="Genomic_DNA"/>
</dbReference>
<dbReference type="InterPro" id="IPR023393">
    <property type="entry name" value="START-like_dom_sf"/>
</dbReference>
<dbReference type="AlphaFoldDB" id="S4N1M6"/>
<evidence type="ECO:0000313" key="7">
    <source>
        <dbReference type="Proteomes" id="UP000015001"/>
    </source>
</evidence>
<evidence type="ECO:0000256" key="4">
    <source>
        <dbReference type="ARBA" id="ARBA00023163"/>
    </source>
</evidence>
<evidence type="ECO:0000256" key="3">
    <source>
        <dbReference type="ARBA" id="ARBA00023125"/>
    </source>
</evidence>
<dbReference type="PANTHER" id="PTHR33154">
    <property type="entry name" value="TRANSCRIPTIONAL REGULATOR, ARSR FAMILY"/>
    <property type="match status" value="1"/>
</dbReference>
<dbReference type="HOGENOM" id="CLU_939839_0_0_11"/>
<dbReference type="NCBIfam" id="NF033788">
    <property type="entry name" value="HTH_metalloreg"/>
    <property type="match status" value="1"/>
</dbReference>
<keyword evidence="4" id="KW-0804">Transcription</keyword>
<dbReference type="PATRIC" id="fig|1283301.3.peg.230"/>
<accession>S4N1M6</accession>
<dbReference type="SMART" id="SM00418">
    <property type="entry name" value="HTH_ARSR"/>
    <property type="match status" value="1"/>
</dbReference>
<reference evidence="6 7" key="1">
    <citation type="submission" date="2013-02" db="EMBL/GenBank/DDBJ databases">
        <title>Draft Genome Sequence of Streptomyces afghaniensis, Which Produces Compounds of the Julimycin B-Complex.</title>
        <authorList>
            <person name="Gruening B.A."/>
            <person name="Praeg A."/>
            <person name="Erxleben A."/>
            <person name="Guenther S."/>
            <person name="Fiedler H.-P."/>
            <person name="Goodfellow M."/>
            <person name="Mueller M."/>
        </authorList>
    </citation>
    <scope>NUCLEOTIDE SEQUENCE [LARGE SCALE GENOMIC DNA]</scope>
    <source>
        <strain evidence="6 7">772</strain>
    </source>
</reference>
<gene>
    <name evidence="6" type="ORF">STAFG_0243</name>
</gene>
<evidence type="ECO:0000256" key="1">
    <source>
        <dbReference type="ARBA" id="ARBA00006817"/>
    </source>
</evidence>
<dbReference type="GO" id="GO:0003677">
    <property type="term" value="F:DNA binding"/>
    <property type="evidence" value="ECO:0007669"/>
    <property type="project" value="UniProtKB-KW"/>
</dbReference>
<keyword evidence="3" id="KW-0238">DNA-binding</keyword>
<dbReference type="Pfam" id="PF08327">
    <property type="entry name" value="AHSA1"/>
    <property type="match status" value="1"/>
</dbReference>
<dbReference type="CDD" id="cd00090">
    <property type="entry name" value="HTH_ARSR"/>
    <property type="match status" value="1"/>
</dbReference>
<dbReference type="SUPFAM" id="SSF46785">
    <property type="entry name" value="Winged helix' DNA-binding domain"/>
    <property type="match status" value="1"/>
</dbReference>
<dbReference type="Gene3D" id="1.10.10.10">
    <property type="entry name" value="Winged helix-like DNA-binding domain superfamily/Winged helix DNA-binding domain"/>
    <property type="match status" value="1"/>
</dbReference>
<dbReference type="RefSeq" id="WP_020269271.1">
    <property type="nucleotide sequence ID" value="NZ_KE353814.1"/>
</dbReference>
<dbReference type="InterPro" id="IPR051081">
    <property type="entry name" value="HTH_MetalResp_TranReg"/>
</dbReference>
<dbReference type="OrthoDB" id="9806976at2"/>
<evidence type="ECO:0000256" key="2">
    <source>
        <dbReference type="ARBA" id="ARBA00023015"/>
    </source>
</evidence>
<comment type="caution">
    <text evidence="6">The sequence shown here is derived from an EMBL/GenBank/DDBJ whole genome shotgun (WGS) entry which is preliminary data.</text>
</comment>
<dbReference type="PRINTS" id="PR00778">
    <property type="entry name" value="HTHARSR"/>
</dbReference>
<dbReference type="PANTHER" id="PTHR33154:SF33">
    <property type="entry name" value="TRANSCRIPTIONAL REPRESSOR SDPR"/>
    <property type="match status" value="1"/>
</dbReference>
<dbReference type="SUPFAM" id="SSF55961">
    <property type="entry name" value="Bet v1-like"/>
    <property type="match status" value="1"/>
</dbReference>
<dbReference type="GO" id="GO:0003700">
    <property type="term" value="F:DNA-binding transcription factor activity"/>
    <property type="evidence" value="ECO:0007669"/>
    <property type="project" value="InterPro"/>
</dbReference>